<dbReference type="Gene3D" id="1.10.10.10">
    <property type="entry name" value="Winged helix-like DNA-binding domain superfamily/Winged helix DNA-binding domain"/>
    <property type="match status" value="1"/>
</dbReference>
<dbReference type="Proteomes" id="UP000773462">
    <property type="component" value="Unassembled WGS sequence"/>
</dbReference>
<dbReference type="Gene3D" id="1.10.1740.10">
    <property type="match status" value="1"/>
</dbReference>
<keyword evidence="2" id="KW-0805">Transcription regulation</keyword>
<dbReference type="InterPro" id="IPR007627">
    <property type="entry name" value="RNA_pol_sigma70_r2"/>
</dbReference>
<dbReference type="InterPro" id="IPR013249">
    <property type="entry name" value="RNA_pol_sigma70_r4_t2"/>
</dbReference>
<feature type="domain" description="RNA polymerase sigma factor 70 region 4 type 2" evidence="7">
    <location>
        <begin position="154"/>
        <end position="204"/>
    </location>
</feature>
<name>A0ABS4NTW9_9BACL</name>
<sequence>MLYLLFPYMSQMHNWHSLYRCKRKVEVIPLEQGNPGGPMNPNKIEEAIHQVHAGDRQAFSTIIKEYERKIYTYCYYLLRSREEAEDAVQDIFVKVYQQLGRYERRVSFSAWLYKVAYHHCLDQLRRRKRRSRLLSLYKLQLMTNQQALPEESPVDRIFENLTSEERGLLILRVIEQYSFEEISMITGSSSAALRKKYERLRKKLIQQKADEKGGCAHGEVAESN</sequence>
<evidence type="ECO:0000259" key="7">
    <source>
        <dbReference type="Pfam" id="PF08281"/>
    </source>
</evidence>
<dbReference type="Pfam" id="PF04542">
    <property type="entry name" value="Sigma70_r2"/>
    <property type="match status" value="1"/>
</dbReference>
<dbReference type="InterPro" id="IPR013324">
    <property type="entry name" value="RNA_pol_sigma_r3/r4-like"/>
</dbReference>
<dbReference type="NCBIfam" id="TIGR02937">
    <property type="entry name" value="sigma70-ECF"/>
    <property type="match status" value="1"/>
</dbReference>
<evidence type="ECO:0000256" key="3">
    <source>
        <dbReference type="ARBA" id="ARBA00023082"/>
    </source>
</evidence>
<dbReference type="Pfam" id="PF08281">
    <property type="entry name" value="Sigma70_r4_2"/>
    <property type="match status" value="1"/>
</dbReference>
<evidence type="ECO:0000313" key="9">
    <source>
        <dbReference type="Proteomes" id="UP000773462"/>
    </source>
</evidence>
<dbReference type="PANTHER" id="PTHR43133">
    <property type="entry name" value="RNA POLYMERASE ECF-TYPE SIGMA FACTO"/>
    <property type="match status" value="1"/>
</dbReference>
<dbReference type="InterPro" id="IPR013325">
    <property type="entry name" value="RNA_pol_sigma_r2"/>
</dbReference>
<dbReference type="InterPro" id="IPR036388">
    <property type="entry name" value="WH-like_DNA-bd_sf"/>
</dbReference>
<keyword evidence="4" id="KW-0238">DNA-binding</keyword>
<dbReference type="SUPFAM" id="SSF88659">
    <property type="entry name" value="Sigma3 and sigma4 domains of RNA polymerase sigma factors"/>
    <property type="match status" value="1"/>
</dbReference>
<feature type="domain" description="RNA polymerase sigma-70 region 2" evidence="6">
    <location>
        <begin position="63"/>
        <end position="130"/>
    </location>
</feature>
<organism evidence="8 9">
    <name type="scientific">Paenibacillus silagei</name>
    <dbReference type="NCBI Taxonomy" id="1670801"/>
    <lineage>
        <taxon>Bacteria</taxon>
        <taxon>Bacillati</taxon>
        <taxon>Bacillota</taxon>
        <taxon>Bacilli</taxon>
        <taxon>Bacillales</taxon>
        <taxon>Paenibacillaceae</taxon>
        <taxon>Paenibacillus</taxon>
    </lineage>
</organism>
<keyword evidence="5" id="KW-0804">Transcription</keyword>
<evidence type="ECO:0000256" key="1">
    <source>
        <dbReference type="ARBA" id="ARBA00010641"/>
    </source>
</evidence>
<accession>A0ABS4NTW9</accession>
<dbReference type="InterPro" id="IPR039425">
    <property type="entry name" value="RNA_pol_sigma-70-like"/>
</dbReference>
<evidence type="ECO:0000259" key="6">
    <source>
        <dbReference type="Pfam" id="PF04542"/>
    </source>
</evidence>
<gene>
    <name evidence="8" type="ORF">J2Z70_003654</name>
</gene>
<dbReference type="InterPro" id="IPR014284">
    <property type="entry name" value="RNA_pol_sigma-70_dom"/>
</dbReference>
<keyword evidence="3" id="KW-0731">Sigma factor</keyword>
<dbReference type="RefSeq" id="WP_245368321.1">
    <property type="nucleotide sequence ID" value="NZ_JAGGLV010000011.1"/>
</dbReference>
<protein>
    <submittedName>
        <fullName evidence="8">RNA polymerase sigma-70 factor (ECF subfamily)</fullName>
    </submittedName>
</protein>
<evidence type="ECO:0000313" key="8">
    <source>
        <dbReference type="EMBL" id="MBP2113494.1"/>
    </source>
</evidence>
<dbReference type="EMBL" id="JAGGLV010000011">
    <property type="protein sequence ID" value="MBP2113494.1"/>
    <property type="molecule type" value="Genomic_DNA"/>
</dbReference>
<comment type="similarity">
    <text evidence="1">Belongs to the sigma-70 factor family. ECF subfamily.</text>
</comment>
<reference evidence="8 9" key="1">
    <citation type="submission" date="2021-03" db="EMBL/GenBank/DDBJ databases">
        <title>Genomic Encyclopedia of Type Strains, Phase IV (KMG-IV): sequencing the most valuable type-strain genomes for metagenomic binning, comparative biology and taxonomic classification.</title>
        <authorList>
            <person name="Goeker M."/>
        </authorList>
    </citation>
    <scope>NUCLEOTIDE SEQUENCE [LARGE SCALE GENOMIC DNA]</scope>
    <source>
        <strain evidence="8 9">DSM 101953</strain>
    </source>
</reference>
<keyword evidence="9" id="KW-1185">Reference proteome</keyword>
<dbReference type="PANTHER" id="PTHR43133:SF8">
    <property type="entry name" value="RNA POLYMERASE SIGMA FACTOR HI_1459-RELATED"/>
    <property type="match status" value="1"/>
</dbReference>
<dbReference type="SUPFAM" id="SSF88946">
    <property type="entry name" value="Sigma2 domain of RNA polymerase sigma factors"/>
    <property type="match status" value="1"/>
</dbReference>
<comment type="caution">
    <text evidence="8">The sequence shown here is derived from an EMBL/GenBank/DDBJ whole genome shotgun (WGS) entry which is preliminary data.</text>
</comment>
<evidence type="ECO:0000256" key="2">
    <source>
        <dbReference type="ARBA" id="ARBA00023015"/>
    </source>
</evidence>
<evidence type="ECO:0000256" key="5">
    <source>
        <dbReference type="ARBA" id="ARBA00023163"/>
    </source>
</evidence>
<proteinExistence type="inferred from homology"/>
<evidence type="ECO:0000256" key="4">
    <source>
        <dbReference type="ARBA" id="ARBA00023125"/>
    </source>
</evidence>